<dbReference type="OrthoDB" id="964463at2"/>
<evidence type="ECO:0000256" key="1">
    <source>
        <dbReference type="SAM" id="Phobius"/>
    </source>
</evidence>
<accession>A0A4Y8S7G4</accession>
<keyword evidence="1" id="KW-1133">Transmembrane helix</keyword>
<name>A0A4Y8S7G4_9SPHI</name>
<reference evidence="2 3" key="1">
    <citation type="journal article" date="2017" name="Int. J. Syst. Evol. Microbiol.">
        <title>Mucilaginibacterpsychrotolerans sp. nov., isolated from peatlands.</title>
        <authorList>
            <person name="Deng Y."/>
            <person name="Shen L."/>
            <person name="Xu B."/>
            <person name="Liu Y."/>
            <person name="Gu Z."/>
            <person name="Liu H."/>
            <person name="Zhou Y."/>
        </authorList>
    </citation>
    <scope>NUCLEOTIDE SEQUENCE [LARGE SCALE GENOMIC DNA]</scope>
    <source>
        <strain evidence="2 3">NH7-4</strain>
    </source>
</reference>
<organism evidence="2 3">
    <name type="scientific">Mucilaginibacter psychrotolerans</name>
    <dbReference type="NCBI Taxonomy" id="1524096"/>
    <lineage>
        <taxon>Bacteria</taxon>
        <taxon>Pseudomonadati</taxon>
        <taxon>Bacteroidota</taxon>
        <taxon>Sphingobacteriia</taxon>
        <taxon>Sphingobacteriales</taxon>
        <taxon>Sphingobacteriaceae</taxon>
        <taxon>Mucilaginibacter</taxon>
    </lineage>
</organism>
<feature type="transmembrane region" description="Helical" evidence="1">
    <location>
        <begin position="12"/>
        <end position="30"/>
    </location>
</feature>
<dbReference type="Proteomes" id="UP000297540">
    <property type="component" value="Unassembled WGS sequence"/>
</dbReference>
<dbReference type="RefSeq" id="WP_133234936.1">
    <property type="nucleotide sequence ID" value="NZ_SOZE01000031.1"/>
</dbReference>
<keyword evidence="1" id="KW-0472">Membrane</keyword>
<evidence type="ECO:0000313" key="3">
    <source>
        <dbReference type="Proteomes" id="UP000297540"/>
    </source>
</evidence>
<proteinExistence type="predicted"/>
<dbReference type="EMBL" id="SOZE01000031">
    <property type="protein sequence ID" value="TFF34407.1"/>
    <property type="molecule type" value="Genomic_DNA"/>
</dbReference>
<dbReference type="AlphaFoldDB" id="A0A4Y8S7G4"/>
<protein>
    <submittedName>
        <fullName evidence="2">Uncharacterized protein</fullName>
    </submittedName>
</protein>
<keyword evidence="1" id="KW-0812">Transmembrane</keyword>
<keyword evidence="3" id="KW-1185">Reference proteome</keyword>
<gene>
    <name evidence="2" type="ORF">E2R66_22290</name>
</gene>
<sequence>MSEQEKPKEKTSWGCLGMIALFFVLCYYFYNASDKNLTRIREEQHSARANDGTPYGKKKCPWCGGIGRVGYAGDSKAQVERTGMGLGNYCTTCVGTGYVDDKK</sequence>
<evidence type="ECO:0000313" key="2">
    <source>
        <dbReference type="EMBL" id="TFF34407.1"/>
    </source>
</evidence>
<comment type="caution">
    <text evidence="2">The sequence shown here is derived from an EMBL/GenBank/DDBJ whole genome shotgun (WGS) entry which is preliminary data.</text>
</comment>